<dbReference type="EMBL" id="JACCHJ010000001">
    <property type="protein sequence ID" value="NYK09892.1"/>
    <property type="molecule type" value="Genomic_DNA"/>
</dbReference>
<feature type="region of interest" description="Disordered" evidence="1">
    <location>
        <begin position="1"/>
        <end position="22"/>
    </location>
</feature>
<reference evidence="2 3" key="1">
    <citation type="submission" date="2020-07" db="EMBL/GenBank/DDBJ databases">
        <title>Sequencing the genomes of 1000 actinobacteria strains.</title>
        <authorList>
            <person name="Klenk H.-P."/>
        </authorList>
    </citation>
    <scope>NUCLEOTIDE SEQUENCE [LARGE SCALE GENOMIC DNA]</scope>
    <source>
        <strain evidence="2 3">DSM 15166</strain>
    </source>
</reference>
<evidence type="ECO:0000256" key="1">
    <source>
        <dbReference type="SAM" id="MobiDB-lite"/>
    </source>
</evidence>
<feature type="region of interest" description="Disordered" evidence="1">
    <location>
        <begin position="53"/>
        <end position="97"/>
    </location>
</feature>
<dbReference type="Proteomes" id="UP000521075">
    <property type="component" value="Unassembled WGS sequence"/>
</dbReference>
<comment type="caution">
    <text evidence="2">The sequence shown here is derived from an EMBL/GenBank/DDBJ whole genome shotgun (WGS) entry which is preliminary data.</text>
</comment>
<dbReference type="AlphaFoldDB" id="A0A853DKW7"/>
<name>A0A853DKW7_9MICO</name>
<accession>A0A853DKW7</accession>
<evidence type="ECO:0000313" key="2">
    <source>
        <dbReference type="EMBL" id="NYK09892.1"/>
    </source>
</evidence>
<gene>
    <name evidence="2" type="ORF">HNR14_001773</name>
</gene>
<dbReference type="RefSeq" id="WP_179700741.1">
    <property type="nucleotide sequence ID" value="NZ_BAAAHA010000011.1"/>
</dbReference>
<protein>
    <submittedName>
        <fullName evidence="2">Uncharacterized protein</fullName>
    </submittedName>
</protein>
<evidence type="ECO:0000313" key="3">
    <source>
        <dbReference type="Proteomes" id="UP000521075"/>
    </source>
</evidence>
<feature type="compositionally biased region" description="Low complexity" evidence="1">
    <location>
        <begin position="58"/>
        <end position="69"/>
    </location>
</feature>
<keyword evidence="3" id="KW-1185">Reference proteome</keyword>
<proteinExistence type="predicted"/>
<sequence>MPSRSRPEWLGPETDDITPAVSTSSHAFQAILDDLVRTLDAPVGPAGQAVDGAGGAAVAGAPSADDAPSPTGPGSGASPSASPSADDAALAGPPPARLQGKGDLTIVVGFGSDAREAARILAEGADAAVHPVADRRAALAARAEGVRRGCAIVAPVELDAVDAVAALAADLASIAPDQVWVAVDVSRRPDDTRRWVGEVDAVLAVDGIAATGARRTAGPHGLAALARPVLWL</sequence>
<feature type="compositionally biased region" description="Low complexity" evidence="1">
    <location>
        <begin position="76"/>
        <end position="91"/>
    </location>
</feature>
<organism evidence="2 3">
    <name type="scientific">Leifsonia naganoensis</name>
    <dbReference type="NCBI Taxonomy" id="150025"/>
    <lineage>
        <taxon>Bacteria</taxon>
        <taxon>Bacillati</taxon>
        <taxon>Actinomycetota</taxon>
        <taxon>Actinomycetes</taxon>
        <taxon>Micrococcales</taxon>
        <taxon>Microbacteriaceae</taxon>
        <taxon>Leifsonia</taxon>
    </lineage>
</organism>